<evidence type="ECO:0000256" key="1">
    <source>
        <dbReference type="SAM" id="MobiDB-lite"/>
    </source>
</evidence>
<dbReference type="SMART" id="SM00271">
    <property type="entry name" value="DnaJ"/>
    <property type="match status" value="1"/>
</dbReference>
<comment type="caution">
    <text evidence="3">The sequence shown here is derived from an EMBL/GenBank/DDBJ whole genome shotgun (WGS) entry which is preliminary data.</text>
</comment>
<dbReference type="Proteomes" id="UP000266743">
    <property type="component" value="Chromosome 9"/>
</dbReference>
<protein>
    <submittedName>
        <fullName evidence="3">Chaperone protein DNAj</fullName>
    </submittedName>
</protein>
<dbReference type="InterPro" id="IPR036869">
    <property type="entry name" value="J_dom_sf"/>
</dbReference>
<dbReference type="PROSITE" id="PS00636">
    <property type="entry name" value="DNAJ_1"/>
    <property type="match status" value="1"/>
</dbReference>
<dbReference type="InterPro" id="IPR018253">
    <property type="entry name" value="DnaJ_domain_CS"/>
</dbReference>
<dbReference type="SUPFAM" id="SSF46565">
    <property type="entry name" value="Chaperone J-domain"/>
    <property type="match status" value="1"/>
</dbReference>
<dbReference type="InterPro" id="IPR001623">
    <property type="entry name" value="DnaJ_domain"/>
</dbReference>
<organism evidence="3">
    <name type="scientific">Trypanosoma brucei equiperdum</name>
    <dbReference type="NCBI Taxonomy" id="630700"/>
    <lineage>
        <taxon>Eukaryota</taxon>
        <taxon>Discoba</taxon>
        <taxon>Euglenozoa</taxon>
        <taxon>Kinetoplastea</taxon>
        <taxon>Metakinetoplastina</taxon>
        <taxon>Trypanosomatida</taxon>
        <taxon>Trypanosomatidae</taxon>
        <taxon>Trypanosoma</taxon>
    </lineage>
</organism>
<gene>
    <name evidence="3" type="ORF">DPX39_090063200</name>
</gene>
<proteinExistence type="predicted"/>
<feature type="region of interest" description="Disordered" evidence="1">
    <location>
        <begin position="192"/>
        <end position="225"/>
    </location>
</feature>
<dbReference type="PRINTS" id="PR00625">
    <property type="entry name" value="JDOMAIN"/>
</dbReference>
<name>A0A3L6L171_9TRYP</name>
<sequence length="287" mass="31670">MFVDYYAVLNLHPSCTAKEIREAFKRFALLCHPDRTDADQSRNFSEVKDAYDVLSDPARRYLYDLGYADAISAIQRQTLMQKKGRDVEAVAPVVRSPQPFFSSTTSSLNSASSPSAYSQPTMPPCSHPCDRRDSPMGSLGPSLAQDYQQGSAFRAVRGHHHAVRRNQVSWTHGSEERSYDSHAASLFANMPADKEEECQSKPSPPRPRVGKRIPPKAPSGCVKRSRAGSSRCPLPHCTVGPNIVLGTKVTAVSLEGEGHCLQRHLKMPTNEAINASIIKTWGVFFNI</sequence>
<dbReference type="GO" id="GO:0005634">
    <property type="term" value="C:nucleus"/>
    <property type="evidence" value="ECO:0007669"/>
    <property type="project" value="TreeGrafter"/>
</dbReference>
<dbReference type="AlphaFoldDB" id="A0A3L6L171"/>
<dbReference type="PROSITE" id="PS50076">
    <property type="entry name" value="DNAJ_2"/>
    <property type="match status" value="1"/>
</dbReference>
<feature type="region of interest" description="Disordered" evidence="1">
    <location>
        <begin position="99"/>
        <end position="138"/>
    </location>
</feature>
<evidence type="ECO:0000259" key="2">
    <source>
        <dbReference type="PROSITE" id="PS50076"/>
    </source>
</evidence>
<dbReference type="Pfam" id="PF00226">
    <property type="entry name" value="DnaJ"/>
    <property type="match status" value="1"/>
</dbReference>
<feature type="domain" description="J" evidence="2">
    <location>
        <begin position="4"/>
        <end position="67"/>
    </location>
</feature>
<dbReference type="EMBL" id="QSBY01000009">
    <property type="protein sequence ID" value="RHW70369.1"/>
    <property type="molecule type" value="Genomic_DNA"/>
</dbReference>
<dbReference type="Gene3D" id="1.10.287.110">
    <property type="entry name" value="DnaJ domain"/>
    <property type="match status" value="1"/>
</dbReference>
<dbReference type="PANTHER" id="PTHR43948">
    <property type="entry name" value="DNAJ HOMOLOG SUBFAMILY B"/>
    <property type="match status" value="1"/>
</dbReference>
<dbReference type="GO" id="GO:0051082">
    <property type="term" value="F:unfolded protein binding"/>
    <property type="evidence" value="ECO:0007669"/>
    <property type="project" value="TreeGrafter"/>
</dbReference>
<accession>A0A3L6L171</accession>
<dbReference type="CDD" id="cd06257">
    <property type="entry name" value="DnaJ"/>
    <property type="match status" value="1"/>
</dbReference>
<dbReference type="GO" id="GO:0051087">
    <property type="term" value="F:protein-folding chaperone binding"/>
    <property type="evidence" value="ECO:0007669"/>
    <property type="project" value="TreeGrafter"/>
</dbReference>
<dbReference type="GO" id="GO:0005737">
    <property type="term" value="C:cytoplasm"/>
    <property type="evidence" value="ECO:0007669"/>
    <property type="project" value="TreeGrafter"/>
</dbReference>
<dbReference type="GO" id="GO:0044183">
    <property type="term" value="F:protein folding chaperone"/>
    <property type="evidence" value="ECO:0007669"/>
    <property type="project" value="TreeGrafter"/>
</dbReference>
<dbReference type="PANTHER" id="PTHR43948:SF10">
    <property type="entry name" value="MRJ, ISOFORM E"/>
    <property type="match status" value="1"/>
</dbReference>
<feature type="compositionally biased region" description="Low complexity" evidence="1">
    <location>
        <begin position="99"/>
        <end position="118"/>
    </location>
</feature>
<reference evidence="3" key="1">
    <citation type="submission" date="2018-09" db="EMBL/GenBank/DDBJ databases">
        <title>whole genome sequence of T. equiperdum IVM-t1 strain.</title>
        <authorList>
            <person name="Suganuma K."/>
        </authorList>
    </citation>
    <scope>NUCLEOTIDE SEQUENCE [LARGE SCALE GENOMIC DNA]</scope>
    <source>
        <strain evidence="3">IVM-t1</strain>
    </source>
</reference>
<evidence type="ECO:0000313" key="3">
    <source>
        <dbReference type="EMBL" id="RHW70369.1"/>
    </source>
</evidence>